<accession>A0A9Q1IQI6</accession>
<protein>
    <submittedName>
        <fullName evidence="2">Uncharacterized protein</fullName>
    </submittedName>
</protein>
<organism evidence="2 3">
    <name type="scientific">Synaphobranchus kaupii</name>
    <name type="common">Kaup's arrowtooth eel</name>
    <dbReference type="NCBI Taxonomy" id="118154"/>
    <lineage>
        <taxon>Eukaryota</taxon>
        <taxon>Metazoa</taxon>
        <taxon>Chordata</taxon>
        <taxon>Craniata</taxon>
        <taxon>Vertebrata</taxon>
        <taxon>Euteleostomi</taxon>
        <taxon>Actinopterygii</taxon>
        <taxon>Neopterygii</taxon>
        <taxon>Teleostei</taxon>
        <taxon>Anguilliformes</taxon>
        <taxon>Synaphobranchidae</taxon>
        <taxon>Synaphobranchus</taxon>
    </lineage>
</organism>
<evidence type="ECO:0000313" key="2">
    <source>
        <dbReference type="EMBL" id="KAJ8348647.1"/>
    </source>
</evidence>
<name>A0A9Q1IQI6_SYNKA</name>
<feature type="compositionally biased region" description="Polar residues" evidence="1">
    <location>
        <begin position="8"/>
        <end position="17"/>
    </location>
</feature>
<feature type="region of interest" description="Disordered" evidence="1">
    <location>
        <begin position="1"/>
        <end position="48"/>
    </location>
</feature>
<dbReference type="AlphaFoldDB" id="A0A9Q1IQI6"/>
<evidence type="ECO:0000313" key="3">
    <source>
        <dbReference type="Proteomes" id="UP001152622"/>
    </source>
</evidence>
<gene>
    <name evidence="2" type="ORF">SKAU_G00272360</name>
</gene>
<evidence type="ECO:0000256" key="1">
    <source>
        <dbReference type="SAM" id="MobiDB-lite"/>
    </source>
</evidence>
<dbReference type="EMBL" id="JAINUF010000010">
    <property type="protein sequence ID" value="KAJ8348647.1"/>
    <property type="molecule type" value="Genomic_DNA"/>
</dbReference>
<proteinExistence type="predicted"/>
<comment type="caution">
    <text evidence="2">The sequence shown here is derived from an EMBL/GenBank/DDBJ whole genome shotgun (WGS) entry which is preliminary data.</text>
</comment>
<sequence length="70" mass="7274">MKLMEFSSLAQGLSQRPVSPGPAARRNGPVRGSHGSRGPLGFCSTQPKGVTHCSIAGRTALELPSKQASE</sequence>
<dbReference type="Proteomes" id="UP001152622">
    <property type="component" value="Chromosome 10"/>
</dbReference>
<keyword evidence="3" id="KW-1185">Reference proteome</keyword>
<reference evidence="2" key="1">
    <citation type="journal article" date="2023" name="Science">
        <title>Genome structures resolve the early diversification of teleost fishes.</title>
        <authorList>
            <person name="Parey E."/>
            <person name="Louis A."/>
            <person name="Montfort J."/>
            <person name="Bouchez O."/>
            <person name="Roques C."/>
            <person name="Iampietro C."/>
            <person name="Lluch J."/>
            <person name="Castinel A."/>
            <person name="Donnadieu C."/>
            <person name="Desvignes T."/>
            <person name="Floi Bucao C."/>
            <person name="Jouanno E."/>
            <person name="Wen M."/>
            <person name="Mejri S."/>
            <person name="Dirks R."/>
            <person name="Jansen H."/>
            <person name="Henkel C."/>
            <person name="Chen W.J."/>
            <person name="Zahm M."/>
            <person name="Cabau C."/>
            <person name="Klopp C."/>
            <person name="Thompson A.W."/>
            <person name="Robinson-Rechavi M."/>
            <person name="Braasch I."/>
            <person name="Lecointre G."/>
            <person name="Bobe J."/>
            <person name="Postlethwait J.H."/>
            <person name="Berthelot C."/>
            <person name="Roest Crollius H."/>
            <person name="Guiguen Y."/>
        </authorList>
    </citation>
    <scope>NUCLEOTIDE SEQUENCE</scope>
    <source>
        <strain evidence="2">WJC10195</strain>
    </source>
</reference>